<organism evidence="5 6">
    <name type="scientific">Ruminococcus flavefaciens 007c</name>
    <dbReference type="NCBI Taxonomy" id="1341157"/>
    <lineage>
        <taxon>Bacteria</taxon>
        <taxon>Bacillati</taxon>
        <taxon>Bacillota</taxon>
        <taxon>Clostridia</taxon>
        <taxon>Eubacteriales</taxon>
        <taxon>Oscillospiraceae</taxon>
        <taxon>Ruminococcus</taxon>
    </lineage>
</organism>
<keyword evidence="3" id="KW-1133">Transmembrane helix</keyword>
<name>W7V0P2_RUMFL</name>
<evidence type="ECO:0000313" key="5">
    <source>
        <dbReference type="EMBL" id="EWM54347.1"/>
    </source>
</evidence>
<feature type="domain" description="Putative zinc-finger" evidence="4">
    <location>
        <begin position="5"/>
        <end position="38"/>
    </location>
</feature>
<dbReference type="eggNOG" id="COG5660">
    <property type="taxonomic scope" value="Bacteria"/>
</dbReference>
<protein>
    <recommendedName>
        <fullName evidence="2">Anti-sigma-W factor RsiW</fullName>
    </recommendedName>
</protein>
<comment type="similarity">
    <text evidence="1">Belongs to the zinc-associated anti-sigma factor (ZAS) superfamily. Anti-sigma-W factor family.</text>
</comment>
<keyword evidence="3" id="KW-0812">Transmembrane</keyword>
<proteinExistence type="inferred from homology"/>
<evidence type="ECO:0000256" key="3">
    <source>
        <dbReference type="SAM" id="Phobius"/>
    </source>
</evidence>
<dbReference type="PATRIC" id="fig|1341157.4.peg.1011"/>
<dbReference type="InterPro" id="IPR041916">
    <property type="entry name" value="Anti_sigma_zinc_sf"/>
</dbReference>
<evidence type="ECO:0000256" key="2">
    <source>
        <dbReference type="ARBA" id="ARBA00024438"/>
    </source>
</evidence>
<keyword evidence="3" id="KW-0472">Membrane</keyword>
<dbReference type="Pfam" id="PF13490">
    <property type="entry name" value="zf-HC2"/>
    <property type="match status" value="1"/>
</dbReference>
<sequence>MSKNCNMIKDLLPLYADDVCSEESRKAVEEHIKECSDCKNELEKLRKNVSVSPQKDAEVLKRIKSRLRIEKLIVGIISVLAICGALFLGLIYLINTDKSMDMEKYKIIDNVSVTEHDGALWLNVKGAASSFVSLSPTISDTDGNHMGYDKGFDREKKNGFGVTLKQRKIDSFEFYPRASSKCFEQKLFDIGEKEDIVKLFYYDDVNNKEYVLWERDSND</sequence>
<keyword evidence="6" id="KW-1185">Reference proteome</keyword>
<dbReference type="EMBL" id="ATAX01000016">
    <property type="protein sequence ID" value="EWM54347.1"/>
    <property type="molecule type" value="Genomic_DNA"/>
</dbReference>
<accession>W7V0P2</accession>
<dbReference type="RefSeq" id="WP_037297775.1">
    <property type="nucleotide sequence ID" value="NZ_ATAX01000016.1"/>
</dbReference>
<feature type="transmembrane region" description="Helical" evidence="3">
    <location>
        <begin position="72"/>
        <end position="94"/>
    </location>
</feature>
<dbReference type="OrthoDB" id="6194834at2"/>
<dbReference type="Gene3D" id="1.10.10.1320">
    <property type="entry name" value="Anti-sigma factor, zinc-finger domain"/>
    <property type="match status" value="1"/>
</dbReference>
<reference evidence="5 6" key="1">
    <citation type="journal article" date="2014" name="PLoS ONE">
        <title>Rumen cellulosomics: divergent fiber-degrading strategies revealed by comparative genome-wide analysis of six ruminococcal strains.</title>
        <authorList>
            <person name="Dassa B."/>
            <person name="Borovok I."/>
            <person name="Ruimy-Israeli V."/>
            <person name="Lamed R."/>
            <person name="Flint H.J."/>
            <person name="Duncan S.H."/>
            <person name="Henrissat B."/>
            <person name="Coutinho P."/>
            <person name="Morrison M."/>
            <person name="Mosoni P."/>
            <person name="Yeoman C.J."/>
            <person name="White B.A."/>
            <person name="Bayer E.A."/>
        </authorList>
    </citation>
    <scope>NUCLEOTIDE SEQUENCE [LARGE SCALE GENOMIC DNA]</scope>
    <source>
        <strain evidence="5 6">007c</strain>
    </source>
</reference>
<evidence type="ECO:0000313" key="6">
    <source>
        <dbReference type="Proteomes" id="UP000019365"/>
    </source>
</evidence>
<dbReference type="AlphaFoldDB" id="W7V0P2"/>
<gene>
    <name evidence="5" type="ORF">RF007C_12110</name>
</gene>
<dbReference type="InterPro" id="IPR027383">
    <property type="entry name" value="Znf_put"/>
</dbReference>
<evidence type="ECO:0000256" key="1">
    <source>
        <dbReference type="ARBA" id="ARBA00024353"/>
    </source>
</evidence>
<dbReference type="Proteomes" id="UP000019365">
    <property type="component" value="Unassembled WGS sequence"/>
</dbReference>
<comment type="caution">
    <text evidence="5">The sequence shown here is derived from an EMBL/GenBank/DDBJ whole genome shotgun (WGS) entry which is preliminary data.</text>
</comment>
<evidence type="ECO:0000259" key="4">
    <source>
        <dbReference type="Pfam" id="PF13490"/>
    </source>
</evidence>